<protein>
    <submittedName>
        <fullName evidence="5">3-keto-5-aminohexanoate cleavage enzyme</fullName>
        <ecNumber evidence="5">2.-.-.-</ecNumber>
    </submittedName>
</protein>
<name>A0A069RNA2_PEPLI</name>
<dbReference type="PANTHER" id="PTHR37418:SF2">
    <property type="entry name" value="3-KETO-5-AMINOHEXANOATE CLEAVAGE ENZYME"/>
    <property type="match status" value="1"/>
</dbReference>
<dbReference type="GO" id="GO:0046872">
    <property type="term" value="F:metal ion binding"/>
    <property type="evidence" value="ECO:0007669"/>
    <property type="project" value="UniProtKB-KW"/>
</dbReference>
<organism evidence="5 6">
    <name type="scientific">Peptoclostridium litorale DSM 5388</name>
    <dbReference type="NCBI Taxonomy" id="1121324"/>
    <lineage>
        <taxon>Bacteria</taxon>
        <taxon>Bacillati</taxon>
        <taxon>Bacillota</taxon>
        <taxon>Clostridia</taxon>
        <taxon>Peptostreptococcales</taxon>
        <taxon>Peptoclostridiaceae</taxon>
        <taxon>Peptoclostridium</taxon>
    </lineage>
</organism>
<gene>
    <name evidence="5" type="primary">kce</name>
    <name evidence="5" type="ORF">CLIT_10c03690</name>
</gene>
<dbReference type="STRING" id="1121324.CLIT_10c03690"/>
<evidence type="ECO:0000256" key="4">
    <source>
        <dbReference type="ARBA" id="ARBA00022833"/>
    </source>
</evidence>
<proteinExistence type="predicted"/>
<evidence type="ECO:0000256" key="2">
    <source>
        <dbReference type="ARBA" id="ARBA00022679"/>
    </source>
</evidence>
<comment type="cofactor">
    <cofactor evidence="1">
        <name>Zn(2+)</name>
        <dbReference type="ChEBI" id="CHEBI:29105"/>
    </cofactor>
</comment>
<dbReference type="AlphaFoldDB" id="A0A069RNA2"/>
<dbReference type="OrthoDB" id="63399at2"/>
<evidence type="ECO:0000256" key="1">
    <source>
        <dbReference type="ARBA" id="ARBA00001947"/>
    </source>
</evidence>
<sequence length="301" mass="33520">MNSKFVVNFTPTGMLPQKSQTPHVPIYCREIIADVKKACQIGITSVHLHVRDQITHKPCYKKETYKEIISGIREFAPDLVICVSTSGRSFNEFEKRADVLQLDGDLRPDMASLTLSSLNFNTQASINEPPMIIRLAQEMLHRGIKPELEAFDAGMINYAKYIMKKNLIKPPYYFNLIIGNIACAQADLAHVGLMVRDLPEQSVFSIGGIGGFQLPMNSLAISMGYGVRVGLEDNIWYDSSRTRLASNIDLVQRVHSIGKANGRQVMTPAELRSHLGLKRGFGEYGDQGSLDVGDFCKILVK</sequence>
<dbReference type="InterPro" id="IPR008567">
    <property type="entry name" value="BKACE"/>
</dbReference>
<evidence type="ECO:0000313" key="6">
    <source>
        <dbReference type="Proteomes" id="UP000027946"/>
    </source>
</evidence>
<dbReference type="GO" id="GO:0043720">
    <property type="term" value="F:3-keto-5-aminohexanoate cleavage activity"/>
    <property type="evidence" value="ECO:0007669"/>
    <property type="project" value="InterPro"/>
</dbReference>
<reference evidence="5 6" key="1">
    <citation type="submission" date="2014-03" db="EMBL/GenBank/DDBJ databases">
        <title>Genome sequence of Clostridium litorale W6, DSM 5388.</title>
        <authorList>
            <person name="Poehlein A."/>
            <person name="Jagirdar A."/>
            <person name="Khonsari B."/>
            <person name="Chibani C.M."/>
            <person name="Gutierrez Gutierrez D.A."/>
            <person name="Davydova E."/>
            <person name="Alghaithi H.S."/>
            <person name="Nair K.P."/>
            <person name="Dhamotharan K."/>
            <person name="Chandran L."/>
            <person name="G W."/>
            <person name="Daniel R."/>
        </authorList>
    </citation>
    <scope>NUCLEOTIDE SEQUENCE [LARGE SCALE GENOMIC DNA]</scope>
    <source>
        <strain evidence="5 6">W6</strain>
    </source>
</reference>
<dbReference type="PANTHER" id="PTHR37418">
    <property type="entry name" value="3-KETO-5-AMINOHEXANOATE CLEAVAGE ENZYME-RELATED"/>
    <property type="match status" value="1"/>
</dbReference>
<dbReference type="RefSeq" id="WP_052636066.1">
    <property type="nucleotide sequence ID" value="NZ_FSRH01000006.1"/>
</dbReference>
<accession>A0A069RNA2</accession>
<dbReference type="InterPro" id="IPR013785">
    <property type="entry name" value="Aldolase_TIM"/>
</dbReference>
<keyword evidence="4" id="KW-0862">Zinc</keyword>
<keyword evidence="6" id="KW-1185">Reference proteome</keyword>
<evidence type="ECO:0000313" key="5">
    <source>
        <dbReference type="EMBL" id="KDR95642.1"/>
    </source>
</evidence>
<dbReference type="eggNOG" id="COG3246">
    <property type="taxonomic scope" value="Bacteria"/>
</dbReference>
<evidence type="ECO:0000256" key="3">
    <source>
        <dbReference type="ARBA" id="ARBA00022723"/>
    </source>
</evidence>
<dbReference type="Gene3D" id="3.20.20.70">
    <property type="entry name" value="Aldolase class I"/>
    <property type="match status" value="1"/>
</dbReference>
<keyword evidence="3" id="KW-0479">Metal-binding</keyword>
<comment type="caution">
    <text evidence="5">The sequence shown here is derived from an EMBL/GenBank/DDBJ whole genome shotgun (WGS) entry which is preliminary data.</text>
</comment>
<keyword evidence="2 5" id="KW-0808">Transferase</keyword>
<dbReference type="EMBL" id="JJMM01000010">
    <property type="protein sequence ID" value="KDR95642.1"/>
    <property type="molecule type" value="Genomic_DNA"/>
</dbReference>
<dbReference type="Pfam" id="PF05853">
    <property type="entry name" value="BKACE"/>
    <property type="match status" value="1"/>
</dbReference>
<dbReference type="Proteomes" id="UP000027946">
    <property type="component" value="Unassembled WGS sequence"/>
</dbReference>
<dbReference type="EC" id="2.-.-.-" evidence="5"/>